<sequence>MVVLIPKPIEKRSCKRQWRGEESKYNIFVEDIMMSKIRYVSSHCTYKDLLNVLKTCSHKTLPLVESSDSMVLLGSIERSEIADLLDRVLSKERRIRMSSPPYKGQRTAGPEGNRDSFRYVDEEETGAEEEEKKEPIEECNGPIAPNSSGEVPTTPAEPGNTPHLHIGGPSLVLCPLFVNNELWWIPIIPMGSWSCPLRSIVKELDD</sequence>
<evidence type="ECO:0000256" key="6">
    <source>
        <dbReference type="ARBA" id="ARBA00023303"/>
    </source>
</evidence>
<name>A0ABN9MKM3_9NEOB</name>
<dbReference type="Proteomes" id="UP001176940">
    <property type="component" value="Unassembled WGS sequence"/>
</dbReference>
<keyword evidence="6" id="KW-0407">Ion channel</keyword>
<dbReference type="PANTHER" id="PTHR45720:SF4">
    <property type="entry name" value="CHLORIDE CHANNEL PROTEIN 1"/>
    <property type="match status" value="1"/>
</dbReference>
<evidence type="ECO:0000256" key="2">
    <source>
        <dbReference type="ARBA" id="ARBA00022882"/>
    </source>
</evidence>
<dbReference type="InterPro" id="IPR046342">
    <property type="entry name" value="CBS_dom_sf"/>
</dbReference>
<dbReference type="Gene3D" id="3.10.580.10">
    <property type="entry name" value="CBS-domain"/>
    <property type="match status" value="1"/>
</dbReference>
<evidence type="ECO:0000256" key="3">
    <source>
        <dbReference type="ARBA" id="ARBA00023065"/>
    </source>
</evidence>
<feature type="region of interest" description="Disordered" evidence="7">
    <location>
        <begin position="96"/>
        <end position="159"/>
    </location>
</feature>
<keyword evidence="9" id="KW-1185">Reference proteome</keyword>
<evidence type="ECO:0008006" key="10">
    <source>
        <dbReference type="Google" id="ProtNLM"/>
    </source>
</evidence>
<dbReference type="SUPFAM" id="SSF54631">
    <property type="entry name" value="CBS-domain pair"/>
    <property type="match status" value="1"/>
</dbReference>
<evidence type="ECO:0000256" key="1">
    <source>
        <dbReference type="ARBA" id="ARBA00022448"/>
    </source>
</evidence>
<evidence type="ECO:0000313" key="9">
    <source>
        <dbReference type="Proteomes" id="UP001176940"/>
    </source>
</evidence>
<gene>
    <name evidence="8" type="ORF">RIMI_LOCUS21764350</name>
</gene>
<dbReference type="PANTHER" id="PTHR45720">
    <property type="entry name" value="CHLORIDE CHANNEL PROTEIN 2"/>
    <property type="match status" value="1"/>
</dbReference>
<keyword evidence="4" id="KW-0869">Chloride channel</keyword>
<keyword evidence="2" id="KW-0851">Voltage-gated channel</keyword>
<evidence type="ECO:0000256" key="4">
    <source>
        <dbReference type="ARBA" id="ARBA00023173"/>
    </source>
</evidence>
<dbReference type="InterPro" id="IPR050970">
    <property type="entry name" value="Cl_channel_volt-gated"/>
</dbReference>
<reference evidence="8" key="1">
    <citation type="submission" date="2023-07" db="EMBL/GenBank/DDBJ databases">
        <authorList>
            <person name="Stuckert A."/>
        </authorList>
    </citation>
    <scope>NUCLEOTIDE SEQUENCE</scope>
</reference>
<comment type="caution">
    <text evidence="8">The sequence shown here is derived from an EMBL/GenBank/DDBJ whole genome shotgun (WGS) entry which is preliminary data.</text>
</comment>
<evidence type="ECO:0000313" key="8">
    <source>
        <dbReference type="EMBL" id="CAJ0966874.1"/>
    </source>
</evidence>
<proteinExistence type="predicted"/>
<protein>
    <recommendedName>
        <fullName evidence="10">CBS domain-containing protein</fullName>
    </recommendedName>
</protein>
<keyword evidence="1" id="KW-0813">Transport</keyword>
<keyword evidence="5" id="KW-0868">Chloride</keyword>
<dbReference type="EMBL" id="CAUEEQ010077819">
    <property type="protein sequence ID" value="CAJ0966874.1"/>
    <property type="molecule type" value="Genomic_DNA"/>
</dbReference>
<evidence type="ECO:0000256" key="7">
    <source>
        <dbReference type="SAM" id="MobiDB-lite"/>
    </source>
</evidence>
<evidence type="ECO:0000256" key="5">
    <source>
        <dbReference type="ARBA" id="ARBA00023214"/>
    </source>
</evidence>
<keyword evidence="3" id="KW-0406">Ion transport</keyword>
<organism evidence="8 9">
    <name type="scientific">Ranitomeya imitator</name>
    <name type="common">mimic poison frog</name>
    <dbReference type="NCBI Taxonomy" id="111125"/>
    <lineage>
        <taxon>Eukaryota</taxon>
        <taxon>Metazoa</taxon>
        <taxon>Chordata</taxon>
        <taxon>Craniata</taxon>
        <taxon>Vertebrata</taxon>
        <taxon>Euteleostomi</taxon>
        <taxon>Amphibia</taxon>
        <taxon>Batrachia</taxon>
        <taxon>Anura</taxon>
        <taxon>Neobatrachia</taxon>
        <taxon>Hyloidea</taxon>
        <taxon>Dendrobatidae</taxon>
        <taxon>Dendrobatinae</taxon>
        <taxon>Ranitomeya</taxon>
    </lineage>
</organism>
<accession>A0ABN9MKM3</accession>